<evidence type="ECO:0000256" key="3">
    <source>
        <dbReference type="ARBA" id="ARBA00012281"/>
    </source>
</evidence>
<dbReference type="PANTHER" id="PTHR11516">
    <property type="entry name" value="PYRUVATE DEHYDROGENASE E1 COMPONENT, ALPHA SUBUNIT BACTERIAL AND ORGANELLAR"/>
    <property type="match status" value="1"/>
</dbReference>
<accession>A0A6J4H0H6</accession>
<proteinExistence type="predicted"/>
<evidence type="ECO:0000256" key="2">
    <source>
        <dbReference type="ARBA" id="ARBA00011870"/>
    </source>
</evidence>
<dbReference type="InterPro" id="IPR050642">
    <property type="entry name" value="PDH_E1_Alpha_Subunit"/>
</dbReference>
<dbReference type="GO" id="GO:0006086">
    <property type="term" value="P:pyruvate decarboxylation to acetyl-CoA"/>
    <property type="evidence" value="ECO:0007669"/>
    <property type="project" value="InterPro"/>
</dbReference>
<comment type="cofactor">
    <cofactor evidence="1 8">
        <name>thiamine diphosphate</name>
        <dbReference type="ChEBI" id="CHEBI:58937"/>
    </cofactor>
</comment>
<protein>
    <recommendedName>
        <fullName evidence="4 8">Pyruvate dehydrogenase E1 component subunit alpha</fullName>
        <ecNumber evidence="3 8">1.2.4.1</ecNumber>
    </recommendedName>
</protein>
<dbReference type="EC" id="1.2.4.1" evidence="3 8"/>
<comment type="catalytic activity">
    <reaction evidence="8">
        <text>N(6)-[(R)-lipoyl]-L-lysyl-[protein] + pyruvate + H(+) = N(6)-[(R)-S(8)-acetyldihydrolipoyl]-L-lysyl-[protein] + CO2</text>
        <dbReference type="Rhea" id="RHEA:19189"/>
        <dbReference type="Rhea" id="RHEA-COMP:10474"/>
        <dbReference type="Rhea" id="RHEA-COMP:10478"/>
        <dbReference type="ChEBI" id="CHEBI:15361"/>
        <dbReference type="ChEBI" id="CHEBI:15378"/>
        <dbReference type="ChEBI" id="CHEBI:16526"/>
        <dbReference type="ChEBI" id="CHEBI:83099"/>
        <dbReference type="ChEBI" id="CHEBI:83111"/>
        <dbReference type="EC" id="1.2.4.1"/>
    </reaction>
</comment>
<comment type="subunit">
    <text evidence="2 8">Heterodimer of an alpha and a beta chain.</text>
</comment>
<evidence type="ECO:0000256" key="8">
    <source>
        <dbReference type="RuleBase" id="RU361139"/>
    </source>
</evidence>
<evidence type="ECO:0000313" key="10">
    <source>
        <dbReference type="EMBL" id="CAA9211051.1"/>
    </source>
</evidence>
<feature type="domain" description="Dehydrogenase E1 component" evidence="9">
    <location>
        <begin position="16"/>
        <end position="309"/>
    </location>
</feature>
<dbReference type="CDD" id="cd02000">
    <property type="entry name" value="TPP_E1_PDC_ADC_BCADC"/>
    <property type="match status" value="1"/>
</dbReference>
<keyword evidence="6 8" id="KW-0786">Thiamine pyrophosphate</keyword>
<dbReference type="GO" id="GO:0004739">
    <property type="term" value="F:pyruvate dehydrogenase (acetyl-transferring) activity"/>
    <property type="evidence" value="ECO:0007669"/>
    <property type="project" value="UniProtKB-UniRule"/>
</dbReference>
<dbReference type="SUPFAM" id="SSF52518">
    <property type="entry name" value="Thiamin diphosphate-binding fold (THDP-binding)"/>
    <property type="match status" value="1"/>
</dbReference>
<evidence type="ECO:0000256" key="5">
    <source>
        <dbReference type="ARBA" id="ARBA00023002"/>
    </source>
</evidence>
<dbReference type="InterPro" id="IPR029061">
    <property type="entry name" value="THDP-binding"/>
</dbReference>
<dbReference type="InterPro" id="IPR001017">
    <property type="entry name" value="DH_E1"/>
</dbReference>
<dbReference type="Pfam" id="PF00676">
    <property type="entry name" value="E1_dh"/>
    <property type="match status" value="1"/>
</dbReference>
<evidence type="ECO:0000256" key="7">
    <source>
        <dbReference type="ARBA" id="ARBA00023317"/>
    </source>
</evidence>
<keyword evidence="5 8" id="KW-0560">Oxidoreductase</keyword>
<evidence type="ECO:0000256" key="1">
    <source>
        <dbReference type="ARBA" id="ARBA00001964"/>
    </source>
</evidence>
<evidence type="ECO:0000256" key="6">
    <source>
        <dbReference type="ARBA" id="ARBA00023052"/>
    </source>
</evidence>
<dbReference type="NCBIfam" id="TIGR03182">
    <property type="entry name" value="PDH_E1_alph_y"/>
    <property type="match status" value="1"/>
</dbReference>
<dbReference type="InterPro" id="IPR017597">
    <property type="entry name" value="Pyrv_DH_E1_asu_subgrp-y"/>
</dbReference>
<dbReference type="AlphaFoldDB" id="A0A6J4H0H6"/>
<dbReference type="EMBL" id="CADCTA010000002">
    <property type="protein sequence ID" value="CAA9211051.1"/>
    <property type="molecule type" value="Genomic_DNA"/>
</dbReference>
<sequence length="338" mass="37589">MSQPELRDEVEMLSLMLLIRRFEERASQQYQAQKIGGFCHLYIGQEAVVIGAIAATRHDDYLITAYRDHAHALGRGTSANACMAEMFGKATGCSRGLGGSMHYFDKANHMYGGHAIVGAHIPLAAGMAFASKYRGEDRVTLCFFGDGAINQGAFHEAFNLAALYKLPVIFICENNLYAMGTSVERSTSLKQIVDRAEGYEMPGFVADGMNFRDVRDKLTEVIDAIRKDPHPAFVEIRTYRYRGHSMSDPASYRTKEQLEKYRMDDPITRLRAQLTREGKLSNEQFDAMDKAAKETALASVKFAEESAELPLEELYNYTYVGADGATLARAMSTDAPPL</sequence>
<dbReference type="Gene3D" id="3.40.50.970">
    <property type="match status" value="1"/>
</dbReference>
<dbReference type="PANTHER" id="PTHR11516:SF60">
    <property type="entry name" value="PYRUVATE DEHYDROGENASE E1 COMPONENT SUBUNIT ALPHA"/>
    <property type="match status" value="1"/>
</dbReference>
<organism evidence="10">
    <name type="scientific">uncultured Chthoniobacterales bacterium</name>
    <dbReference type="NCBI Taxonomy" id="1836801"/>
    <lineage>
        <taxon>Bacteria</taxon>
        <taxon>Pseudomonadati</taxon>
        <taxon>Verrucomicrobiota</taxon>
        <taxon>Spartobacteria</taxon>
        <taxon>Chthoniobacterales</taxon>
        <taxon>environmental samples</taxon>
    </lineage>
</organism>
<gene>
    <name evidence="8" type="primary">pdhA</name>
    <name evidence="10" type="ORF">AVDCRST_MAG42-71</name>
</gene>
<name>A0A6J4H0H6_9BACT</name>
<comment type="function">
    <text evidence="8">The pyruvate dehydrogenase complex catalyzes the overall conversion of pyruvate to acetyl-CoA and CO(2).</text>
</comment>
<evidence type="ECO:0000256" key="4">
    <source>
        <dbReference type="ARBA" id="ARBA00014159"/>
    </source>
</evidence>
<evidence type="ECO:0000259" key="9">
    <source>
        <dbReference type="Pfam" id="PF00676"/>
    </source>
</evidence>
<reference evidence="10" key="1">
    <citation type="submission" date="2020-02" db="EMBL/GenBank/DDBJ databases">
        <authorList>
            <person name="Meier V. D."/>
        </authorList>
    </citation>
    <scope>NUCLEOTIDE SEQUENCE</scope>
    <source>
        <strain evidence="10">AVDCRST_MAG42</strain>
    </source>
</reference>
<dbReference type="FunFam" id="3.40.50.970:FF:000013">
    <property type="entry name" value="Pyruvate dehydrogenase E1 component subunit alpha"/>
    <property type="match status" value="1"/>
</dbReference>
<keyword evidence="7 8" id="KW-0670">Pyruvate</keyword>